<dbReference type="GO" id="GO:0016787">
    <property type="term" value="F:hydrolase activity"/>
    <property type="evidence" value="ECO:0007669"/>
    <property type="project" value="UniProtKB-KW"/>
</dbReference>
<feature type="domain" description="BD-FAE-like" evidence="3">
    <location>
        <begin position="125"/>
        <end position="329"/>
    </location>
</feature>
<sequence>MCWPLTVLALLLAVGTFAWQTPGIGLVGSLGGYVPGWLVLLGAAGVVTGGIAWFVEPSAGVPVATALSAMAVAAGVKVIIDQRAALRSVGVETVLRDYFGPFLRSGARPDDVVTYGPVRGRYPRMAVYRPRPSESPAPVVVHVHGGGWMSGDEVGDKAFCRYLSDRGFLVFSPTYTLATEERPTWESAPREIACALTTANALSVQYDGSADAVYITGSSAGGNLATLVANRVAQGERFGLEHGRIPRVAAVAVNIPAVDPGFAEGTAYAFSGGLARRFAETYTGGTPESVPDRYAAVDASNFLSRQSPPTLLVYGPNDWLVPREATLTFARRARIMGVDVRAVPVPWTGHLIGLSGAGGRAIAELTVEWFRRHGE</sequence>
<gene>
    <name evidence="4" type="ORF">ACH49W_34015</name>
</gene>
<feature type="transmembrane region" description="Helical" evidence="2">
    <location>
        <begin position="61"/>
        <end position="80"/>
    </location>
</feature>
<evidence type="ECO:0000256" key="1">
    <source>
        <dbReference type="ARBA" id="ARBA00022801"/>
    </source>
</evidence>
<proteinExistence type="predicted"/>
<keyword evidence="2" id="KW-0812">Transmembrane</keyword>
<keyword evidence="1 4" id="KW-0378">Hydrolase</keyword>
<dbReference type="InterPro" id="IPR050300">
    <property type="entry name" value="GDXG_lipolytic_enzyme"/>
</dbReference>
<accession>A0ABW7XB87</accession>
<dbReference type="Pfam" id="PF20434">
    <property type="entry name" value="BD-FAE"/>
    <property type="match status" value="1"/>
</dbReference>
<dbReference type="InterPro" id="IPR049492">
    <property type="entry name" value="BD-FAE-like_dom"/>
</dbReference>
<keyword evidence="2" id="KW-1133">Transmembrane helix</keyword>
<keyword evidence="5" id="KW-1185">Reference proteome</keyword>
<evidence type="ECO:0000313" key="5">
    <source>
        <dbReference type="Proteomes" id="UP001611415"/>
    </source>
</evidence>
<organism evidence="4 5">
    <name type="scientific">Nocardia xishanensis</name>
    <dbReference type="NCBI Taxonomy" id="238964"/>
    <lineage>
        <taxon>Bacteria</taxon>
        <taxon>Bacillati</taxon>
        <taxon>Actinomycetota</taxon>
        <taxon>Actinomycetes</taxon>
        <taxon>Mycobacteriales</taxon>
        <taxon>Nocardiaceae</taxon>
        <taxon>Nocardia</taxon>
    </lineage>
</organism>
<comment type="caution">
    <text evidence="4">The sequence shown here is derived from an EMBL/GenBank/DDBJ whole genome shotgun (WGS) entry which is preliminary data.</text>
</comment>
<feature type="transmembrane region" description="Helical" evidence="2">
    <location>
        <begin position="34"/>
        <end position="54"/>
    </location>
</feature>
<dbReference type="PANTHER" id="PTHR48081">
    <property type="entry name" value="AB HYDROLASE SUPERFAMILY PROTEIN C4A8.06C"/>
    <property type="match status" value="1"/>
</dbReference>
<reference evidence="4 5" key="1">
    <citation type="submission" date="2024-10" db="EMBL/GenBank/DDBJ databases">
        <title>The Natural Products Discovery Center: Release of the First 8490 Sequenced Strains for Exploring Actinobacteria Biosynthetic Diversity.</title>
        <authorList>
            <person name="Kalkreuter E."/>
            <person name="Kautsar S.A."/>
            <person name="Yang D."/>
            <person name="Bader C.D."/>
            <person name="Teijaro C.N."/>
            <person name="Fluegel L."/>
            <person name="Davis C.M."/>
            <person name="Simpson J.R."/>
            <person name="Lauterbach L."/>
            <person name="Steele A.D."/>
            <person name="Gui C."/>
            <person name="Meng S."/>
            <person name="Li G."/>
            <person name="Viehrig K."/>
            <person name="Ye F."/>
            <person name="Su P."/>
            <person name="Kiefer A.F."/>
            <person name="Nichols A."/>
            <person name="Cepeda A.J."/>
            <person name="Yan W."/>
            <person name="Fan B."/>
            <person name="Jiang Y."/>
            <person name="Adhikari A."/>
            <person name="Zheng C.-J."/>
            <person name="Schuster L."/>
            <person name="Cowan T.M."/>
            <person name="Smanski M.J."/>
            <person name="Chevrette M.G."/>
            <person name="De Carvalho L.P.S."/>
            <person name="Shen B."/>
        </authorList>
    </citation>
    <scope>NUCLEOTIDE SEQUENCE [LARGE SCALE GENOMIC DNA]</scope>
    <source>
        <strain evidence="4 5">NPDC019275</strain>
    </source>
</reference>
<dbReference type="RefSeq" id="WP_397095889.1">
    <property type="nucleotide sequence ID" value="NZ_JBIRYO010000038.1"/>
</dbReference>
<protein>
    <submittedName>
        <fullName evidence="4">Alpha/beta hydrolase</fullName>
    </submittedName>
</protein>
<dbReference type="Proteomes" id="UP001611415">
    <property type="component" value="Unassembled WGS sequence"/>
</dbReference>
<keyword evidence="2" id="KW-0472">Membrane</keyword>
<evidence type="ECO:0000259" key="3">
    <source>
        <dbReference type="Pfam" id="PF20434"/>
    </source>
</evidence>
<dbReference type="EMBL" id="JBIRYO010000038">
    <property type="protein sequence ID" value="MFI2478400.1"/>
    <property type="molecule type" value="Genomic_DNA"/>
</dbReference>
<dbReference type="SUPFAM" id="SSF53474">
    <property type="entry name" value="alpha/beta-Hydrolases"/>
    <property type="match status" value="1"/>
</dbReference>
<dbReference type="Gene3D" id="3.40.50.1820">
    <property type="entry name" value="alpha/beta hydrolase"/>
    <property type="match status" value="1"/>
</dbReference>
<evidence type="ECO:0000256" key="2">
    <source>
        <dbReference type="SAM" id="Phobius"/>
    </source>
</evidence>
<evidence type="ECO:0000313" key="4">
    <source>
        <dbReference type="EMBL" id="MFI2478400.1"/>
    </source>
</evidence>
<dbReference type="InterPro" id="IPR029058">
    <property type="entry name" value="AB_hydrolase_fold"/>
</dbReference>
<name>A0ABW7XB87_9NOCA</name>